<feature type="transmembrane region" description="Helical" evidence="1">
    <location>
        <begin position="27"/>
        <end position="45"/>
    </location>
</feature>
<name>A0ABR4JKZ9_9EURO</name>
<accession>A0ABR4JKZ9</accession>
<evidence type="ECO:0000313" key="3">
    <source>
        <dbReference type="Proteomes" id="UP001610444"/>
    </source>
</evidence>
<organism evidence="2 3">
    <name type="scientific">Aspergillus pseudodeflectus</name>
    <dbReference type="NCBI Taxonomy" id="176178"/>
    <lineage>
        <taxon>Eukaryota</taxon>
        <taxon>Fungi</taxon>
        <taxon>Dikarya</taxon>
        <taxon>Ascomycota</taxon>
        <taxon>Pezizomycotina</taxon>
        <taxon>Eurotiomycetes</taxon>
        <taxon>Eurotiomycetidae</taxon>
        <taxon>Eurotiales</taxon>
        <taxon>Aspergillaceae</taxon>
        <taxon>Aspergillus</taxon>
        <taxon>Aspergillus subgen. Nidulantes</taxon>
    </lineage>
</organism>
<dbReference type="EMBL" id="JBFXLR010000067">
    <property type="protein sequence ID" value="KAL2840239.1"/>
    <property type="molecule type" value="Genomic_DNA"/>
</dbReference>
<protein>
    <submittedName>
        <fullName evidence="2">Uncharacterized protein</fullName>
    </submittedName>
</protein>
<dbReference type="GeneID" id="98156877"/>
<comment type="caution">
    <text evidence="2">The sequence shown here is derived from an EMBL/GenBank/DDBJ whole genome shotgun (WGS) entry which is preliminary data.</text>
</comment>
<evidence type="ECO:0000256" key="1">
    <source>
        <dbReference type="SAM" id="Phobius"/>
    </source>
</evidence>
<gene>
    <name evidence="2" type="ORF">BJX68DRAFT_246875</name>
</gene>
<reference evidence="2 3" key="1">
    <citation type="submission" date="2024-07" db="EMBL/GenBank/DDBJ databases">
        <title>Section-level genome sequencing and comparative genomics of Aspergillus sections Usti and Cavernicolus.</title>
        <authorList>
            <consortium name="Lawrence Berkeley National Laboratory"/>
            <person name="Nybo J.L."/>
            <person name="Vesth T.C."/>
            <person name="Theobald S."/>
            <person name="Frisvad J.C."/>
            <person name="Larsen T.O."/>
            <person name="Kjaerboelling I."/>
            <person name="Rothschild-Mancinelli K."/>
            <person name="Lyhne E.K."/>
            <person name="Kogle M.E."/>
            <person name="Barry K."/>
            <person name="Clum A."/>
            <person name="Na H."/>
            <person name="Ledsgaard L."/>
            <person name="Lin J."/>
            <person name="Lipzen A."/>
            <person name="Kuo A."/>
            <person name="Riley R."/>
            <person name="Mondo S."/>
            <person name="LaButti K."/>
            <person name="Haridas S."/>
            <person name="Pangalinan J."/>
            <person name="Salamov A.A."/>
            <person name="Simmons B.A."/>
            <person name="Magnuson J.K."/>
            <person name="Chen J."/>
            <person name="Drula E."/>
            <person name="Henrissat B."/>
            <person name="Wiebenga A."/>
            <person name="Lubbers R.J."/>
            <person name="Gomes A.C."/>
            <person name="Macurrencykelacurrency M.R."/>
            <person name="Stajich J."/>
            <person name="Grigoriev I.V."/>
            <person name="Mortensen U.H."/>
            <person name="De vries R.P."/>
            <person name="Baker S.E."/>
            <person name="Andersen M.R."/>
        </authorList>
    </citation>
    <scope>NUCLEOTIDE SEQUENCE [LARGE SCALE GENOMIC DNA]</scope>
    <source>
        <strain evidence="2 3">CBS 756.74</strain>
    </source>
</reference>
<proteinExistence type="predicted"/>
<dbReference type="RefSeq" id="XP_070893933.1">
    <property type="nucleotide sequence ID" value="XM_071041713.1"/>
</dbReference>
<keyword evidence="1" id="KW-1133">Transmembrane helix</keyword>
<keyword evidence="3" id="KW-1185">Reference proteome</keyword>
<keyword evidence="1" id="KW-0812">Transmembrane</keyword>
<sequence>MNLEAVPLSRLRRIDCIFVYYFLDLRVVRTTYLIVILAVLGAYLLRTAQPPHAPSLNFQSRCFW</sequence>
<evidence type="ECO:0000313" key="2">
    <source>
        <dbReference type="EMBL" id="KAL2840239.1"/>
    </source>
</evidence>
<dbReference type="Proteomes" id="UP001610444">
    <property type="component" value="Unassembled WGS sequence"/>
</dbReference>
<keyword evidence="1" id="KW-0472">Membrane</keyword>